<feature type="transmembrane region" description="Helical" evidence="2">
    <location>
        <begin position="88"/>
        <end position="107"/>
    </location>
</feature>
<feature type="transmembrane region" description="Helical" evidence="2">
    <location>
        <begin position="34"/>
        <end position="54"/>
    </location>
</feature>
<dbReference type="RefSeq" id="WP_187245315.1">
    <property type="nucleotide sequence ID" value="NZ_BAAAOK010000015.1"/>
</dbReference>
<comment type="caution">
    <text evidence="3">The sequence shown here is derived from an EMBL/GenBank/DDBJ whole genome shotgun (WGS) entry which is preliminary data.</text>
</comment>
<name>A0ABR7LV59_9ACTN</name>
<gene>
    <name evidence="3" type="ORF">HKK74_22780</name>
</gene>
<reference evidence="3 4" key="1">
    <citation type="submission" date="2020-06" db="EMBL/GenBank/DDBJ databases">
        <title>Actinomadura xiongansis sp. nov., isolated from soil of Baiyangdian.</title>
        <authorList>
            <person name="Zhang X."/>
        </authorList>
    </citation>
    <scope>NUCLEOTIDE SEQUENCE [LARGE SCALE GENOMIC DNA]</scope>
    <source>
        <strain evidence="3 4">HBUM206468</strain>
    </source>
</reference>
<keyword evidence="2" id="KW-0472">Membrane</keyword>
<keyword evidence="4" id="KW-1185">Reference proteome</keyword>
<dbReference type="NCBIfam" id="TIGR03943">
    <property type="entry name" value="TIGR03943 family putative permease subunit"/>
    <property type="match status" value="1"/>
</dbReference>
<accession>A0ABR7LV59</accession>
<sequence length="254" mass="26359">MTKAAQNLLLILVGAAALWITVATDEYLNYVKPGFRPLLVAAAVALIALGAAGVRRDWTDGTGHDAARTDADHAGTDDGHDHGHGPRVAWLLCLPALAIFLIAPPALGSFTASRDGARSAAPPPPPAEGFGALKQAPSGAPTEMTLGEYIGRSFEAQIGDPARLRGAPVKLTGFATPRAKGGWHLTRLRMSCCAGDAIPLRVVVHGAKSPPTGSWVQVVGTWRPPSSGAVATGVHELSAMSVHPIKKPRNAYEG</sequence>
<dbReference type="InterPro" id="IPR015402">
    <property type="entry name" value="DUF1980"/>
</dbReference>
<keyword evidence="2" id="KW-0812">Transmembrane</keyword>
<keyword evidence="2" id="KW-1133">Transmembrane helix</keyword>
<protein>
    <submittedName>
        <fullName evidence="3">TIGR03943 family protein</fullName>
    </submittedName>
</protein>
<evidence type="ECO:0000313" key="3">
    <source>
        <dbReference type="EMBL" id="MBC6468298.1"/>
    </source>
</evidence>
<feature type="region of interest" description="Disordered" evidence="1">
    <location>
        <begin position="113"/>
        <end position="138"/>
    </location>
</feature>
<proteinExistence type="predicted"/>
<dbReference type="Proteomes" id="UP000805614">
    <property type="component" value="Unassembled WGS sequence"/>
</dbReference>
<organism evidence="3 4">
    <name type="scientific">Actinomadura alba</name>
    <dbReference type="NCBI Taxonomy" id="406431"/>
    <lineage>
        <taxon>Bacteria</taxon>
        <taxon>Bacillati</taxon>
        <taxon>Actinomycetota</taxon>
        <taxon>Actinomycetes</taxon>
        <taxon>Streptosporangiales</taxon>
        <taxon>Thermomonosporaceae</taxon>
        <taxon>Actinomadura</taxon>
    </lineage>
</organism>
<evidence type="ECO:0000256" key="1">
    <source>
        <dbReference type="SAM" id="MobiDB-lite"/>
    </source>
</evidence>
<evidence type="ECO:0000313" key="4">
    <source>
        <dbReference type="Proteomes" id="UP000805614"/>
    </source>
</evidence>
<evidence type="ECO:0000256" key="2">
    <source>
        <dbReference type="SAM" id="Phobius"/>
    </source>
</evidence>
<dbReference type="EMBL" id="JABVEC010000018">
    <property type="protein sequence ID" value="MBC6468298.1"/>
    <property type="molecule type" value="Genomic_DNA"/>
</dbReference>